<feature type="domain" description="Cobalamin adenosyltransferase-like" evidence="6">
    <location>
        <begin position="3"/>
        <end position="168"/>
    </location>
</feature>
<dbReference type="SUPFAM" id="SSF89028">
    <property type="entry name" value="Cobalamin adenosyltransferase-like"/>
    <property type="match status" value="1"/>
</dbReference>
<keyword evidence="8" id="KW-1185">Reference proteome</keyword>
<protein>
    <recommendedName>
        <fullName evidence="4">Corrinoid adenosyltransferase</fullName>
        <ecNumber evidence="4">2.5.1.17</ecNumber>
    </recommendedName>
    <alternativeName>
        <fullName evidence="4">Cob(II)alamin adenosyltransferase</fullName>
    </alternativeName>
    <alternativeName>
        <fullName evidence="4">Cob(II)yrinic acid a,c-diamide adenosyltransferase</fullName>
    </alternativeName>
    <alternativeName>
        <fullName evidence="4">Cobinamide/cobalamin adenosyltransferase</fullName>
    </alternativeName>
</protein>
<evidence type="ECO:0000313" key="8">
    <source>
        <dbReference type="Proteomes" id="UP000004095"/>
    </source>
</evidence>
<keyword evidence="1 4" id="KW-0808">Transferase</keyword>
<keyword evidence="4" id="KW-0169">Cobalamin biosynthesis</keyword>
<keyword evidence="3 4" id="KW-0067">ATP-binding</keyword>
<proteinExistence type="inferred from homology"/>
<dbReference type="OrthoDB" id="9778896at2"/>
<dbReference type="InterPro" id="IPR016030">
    <property type="entry name" value="CblAdoTrfase-like"/>
</dbReference>
<dbReference type="Gene3D" id="1.20.1200.10">
    <property type="entry name" value="Cobalamin adenosyltransferase-like"/>
    <property type="match status" value="1"/>
</dbReference>
<keyword evidence="2 4" id="KW-0547">Nucleotide-binding</keyword>
<accession>A1ZGC3</accession>
<evidence type="ECO:0000256" key="2">
    <source>
        <dbReference type="ARBA" id="ARBA00022741"/>
    </source>
</evidence>
<evidence type="ECO:0000256" key="4">
    <source>
        <dbReference type="RuleBase" id="RU366026"/>
    </source>
</evidence>
<dbReference type="EC" id="2.5.1.17" evidence="4"/>
<comment type="catalytic activity">
    <reaction evidence="4">
        <text>2 cob(II)yrinate a,c diamide + reduced [electron-transfer flavoprotein] + 2 ATP = 2 adenosylcob(III)yrinate a,c-diamide + 2 triphosphate + oxidized [electron-transfer flavoprotein] + 3 H(+)</text>
        <dbReference type="Rhea" id="RHEA:11528"/>
        <dbReference type="Rhea" id="RHEA-COMP:10685"/>
        <dbReference type="Rhea" id="RHEA-COMP:10686"/>
        <dbReference type="ChEBI" id="CHEBI:15378"/>
        <dbReference type="ChEBI" id="CHEBI:18036"/>
        <dbReference type="ChEBI" id="CHEBI:30616"/>
        <dbReference type="ChEBI" id="CHEBI:57692"/>
        <dbReference type="ChEBI" id="CHEBI:58307"/>
        <dbReference type="ChEBI" id="CHEBI:58503"/>
        <dbReference type="ChEBI" id="CHEBI:58537"/>
        <dbReference type="EC" id="2.5.1.17"/>
    </reaction>
</comment>
<dbReference type="InterPro" id="IPR029499">
    <property type="entry name" value="PduO-typ"/>
</dbReference>
<evidence type="ECO:0000313" key="7">
    <source>
        <dbReference type="EMBL" id="EAY30540.1"/>
    </source>
</evidence>
<comment type="caution">
    <text evidence="7">The sequence shown here is derived from an EMBL/GenBank/DDBJ whole genome shotgun (WGS) entry which is preliminary data.</text>
</comment>
<gene>
    <name evidence="7" type="ORF">M23134_03178</name>
</gene>
<dbReference type="PANTHER" id="PTHR12213:SF0">
    <property type="entry name" value="CORRINOID ADENOSYLTRANSFERASE MMAB"/>
    <property type="match status" value="1"/>
</dbReference>
<comment type="similarity">
    <text evidence="4">Belongs to the Cob(I)alamin adenosyltransferase family.</text>
</comment>
<feature type="region of interest" description="Disordered" evidence="5">
    <location>
        <begin position="192"/>
        <end position="212"/>
    </location>
</feature>
<comment type="catalytic activity">
    <reaction evidence="4">
        <text>2 cob(II)alamin + reduced [electron-transfer flavoprotein] + 2 ATP = 2 adenosylcob(III)alamin + 2 triphosphate + oxidized [electron-transfer flavoprotein] + 3 H(+)</text>
        <dbReference type="Rhea" id="RHEA:28671"/>
        <dbReference type="Rhea" id="RHEA-COMP:10685"/>
        <dbReference type="Rhea" id="RHEA-COMP:10686"/>
        <dbReference type="ChEBI" id="CHEBI:15378"/>
        <dbReference type="ChEBI" id="CHEBI:16304"/>
        <dbReference type="ChEBI" id="CHEBI:18036"/>
        <dbReference type="ChEBI" id="CHEBI:18408"/>
        <dbReference type="ChEBI" id="CHEBI:30616"/>
        <dbReference type="ChEBI" id="CHEBI:57692"/>
        <dbReference type="ChEBI" id="CHEBI:58307"/>
        <dbReference type="EC" id="2.5.1.17"/>
    </reaction>
</comment>
<dbReference type="UniPathway" id="UPA00148">
    <property type="reaction ID" value="UER00233"/>
</dbReference>
<feature type="compositionally biased region" description="Basic residues" evidence="5">
    <location>
        <begin position="202"/>
        <end position="212"/>
    </location>
</feature>
<dbReference type="NCBIfam" id="TIGR00636">
    <property type="entry name" value="PduO_Nterm"/>
    <property type="match status" value="1"/>
</dbReference>
<dbReference type="RefSeq" id="WP_002694792.1">
    <property type="nucleotide sequence ID" value="NZ_AAWS01000006.1"/>
</dbReference>
<dbReference type="PANTHER" id="PTHR12213">
    <property type="entry name" value="CORRINOID ADENOSYLTRANSFERASE"/>
    <property type="match status" value="1"/>
</dbReference>
<dbReference type="GO" id="GO:0009236">
    <property type="term" value="P:cobalamin biosynthetic process"/>
    <property type="evidence" value="ECO:0007669"/>
    <property type="project" value="UniProtKB-UniRule"/>
</dbReference>
<dbReference type="GO" id="GO:0005524">
    <property type="term" value="F:ATP binding"/>
    <property type="evidence" value="ECO:0007669"/>
    <property type="project" value="UniProtKB-UniRule"/>
</dbReference>
<dbReference type="InterPro" id="IPR036451">
    <property type="entry name" value="CblAdoTrfase-like_sf"/>
</dbReference>
<organism evidence="7 8">
    <name type="scientific">Microscilla marina ATCC 23134</name>
    <dbReference type="NCBI Taxonomy" id="313606"/>
    <lineage>
        <taxon>Bacteria</taxon>
        <taxon>Pseudomonadati</taxon>
        <taxon>Bacteroidota</taxon>
        <taxon>Cytophagia</taxon>
        <taxon>Cytophagales</taxon>
        <taxon>Microscillaceae</taxon>
        <taxon>Microscilla</taxon>
    </lineage>
</organism>
<dbReference type="eggNOG" id="COG2096">
    <property type="taxonomic scope" value="Bacteria"/>
</dbReference>
<sequence>MKIYTKKGDAGKTGLYGGKRVFKDDIRVECYGTLDEVNSTIGLLRAKLDISHEWQTNLRKIQKDMMDMMSHLARPSDVKKVNTNPMPTDGADFCEQWIDQLENNLRTASDYFLLPGGNEVSALCHVVRTQMRRGERHLVSLMKEDEVHEAIPAYINRLSDLFFTLARAEMDKNMVEEEKWQLFVYKRIKKEESPLSEEEKAAKKKTVRPKMK</sequence>
<dbReference type="AlphaFoldDB" id="A1ZGC3"/>
<evidence type="ECO:0000256" key="1">
    <source>
        <dbReference type="ARBA" id="ARBA00022679"/>
    </source>
</evidence>
<dbReference type="Proteomes" id="UP000004095">
    <property type="component" value="Unassembled WGS sequence"/>
</dbReference>
<dbReference type="GO" id="GO:0008817">
    <property type="term" value="F:corrinoid adenosyltransferase activity"/>
    <property type="evidence" value="ECO:0007669"/>
    <property type="project" value="UniProtKB-UniRule"/>
</dbReference>
<reference evidence="7 8" key="1">
    <citation type="submission" date="2007-01" db="EMBL/GenBank/DDBJ databases">
        <authorList>
            <person name="Haygood M."/>
            <person name="Podell S."/>
            <person name="Anderson C."/>
            <person name="Hopkinson B."/>
            <person name="Roe K."/>
            <person name="Barbeau K."/>
            <person name="Gaasterland T."/>
            <person name="Ferriera S."/>
            <person name="Johnson J."/>
            <person name="Kravitz S."/>
            <person name="Beeson K."/>
            <person name="Sutton G."/>
            <person name="Rogers Y.-H."/>
            <person name="Friedman R."/>
            <person name="Frazier M."/>
            <person name="Venter J.C."/>
        </authorList>
    </citation>
    <scope>NUCLEOTIDE SEQUENCE [LARGE SCALE GENOMIC DNA]</scope>
    <source>
        <strain evidence="7 8">ATCC 23134</strain>
    </source>
</reference>
<evidence type="ECO:0000256" key="3">
    <source>
        <dbReference type="ARBA" id="ARBA00022840"/>
    </source>
</evidence>
<dbReference type="Pfam" id="PF01923">
    <property type="entry name" value="Cob_adeno_trans"/>
    <property type="match status" value="1"/>
</dbReference>
<feature type="compositionally biased region" description="Basic and acidic residues" evidence="5">
    <location>
        <begin position="192"/>
        <end position="201"/>
    </location>
</feature>
<dbReference type="EMBL" id="AAWS01000006">
    <property type="protein sequence ID" value="EAY30540.1"/>
    <property type="molecule type" value="Genomic_DNA"/>
</dbReference>
<evidence type="ECO:0000259" key="6">
    <source>
        <dbReference type="Pfam" id="PF01923"/>
    </source>
</evidence>
<comment type="pathway">
    <text evidence="4">Cofactor biosynthesis; adenosylcobalamin biosynthesis; adenosylcobalamin from cob(II)yrinate a,c-diamide: step 2/7.</text>
</comment>
<name>A1ZGC3_MICM2</name>
<evidence type="ECO:0000256" key="5">
    <source>
        <dbReference type="SAM" id="MobiDB-lite"/>
    </source>
</evidence>